<feature type="region of interest" description="Disordered" evidence="5">
    <location>
        <begin position="1"/>
        <end position="22"/>
    </location>
</feature>
<evidence type="ECO:0000256" key="3">
    <source>
        <dbReference type="ARBA" id="ARBA00022989"/>
    </source>
</evidence>
<sequence>MIASGPKTPGAGGAAVSPDDGRTDLGRRLHPATEIVILFSSLLLVFGVPSPVVPMAVIVATVLTVVVSPALRLRSWALGVAVLCLPTLLVLVIVQGFFYPGAEVHVLWEAAPAHLSVEGLSIAIQIWLRVTALIGLCALFGLGADSARLFDGLRMLRLPDSIAYVCASAIGLIPLIGARTRHVTEARKARGWATQRWRVRMRLLPGIVTGLFTSVLIEVEQRHEVLEQSGLGANSRRVELHDYRNGRGQGLLRITIAVVAVGLVAASVAGVLPLPNSSQLIGVR</sequence>
<dbReference type="AlphaFoldDB" id="A0A2H1I1N1"/>
<dbReference type="Pfam" id="PF02361">
    <property type="entry name" value="CbiQ"/>
    <property type="match status" value="1"/>
</dbReference>
<keyword evidence="2 6" id="KW-0812">Transmembrane</keyword>
<evidence type="ECO:0000256" key="5">
    <source>
        <dbReference type="SAM" id="MobiDB-lite"/>
    </source>
</evidence>
<feature type="transmembrane region" description="Helical" evidence="6">
    <location>
        <begin position="120"/>
        <end position="141"/>
    </location>
</feature>
<accession>A0A2H1I1N1</accession>
<dbReference type="RefSeq" id="WP_101553832.1">
    <property type="nucleotide sequence ID" value="NZ_FXYY01000003.1"/>
</dbReference>
<comment type="subcellular location">
    <subcellularLocation>
        <location evidence="1">Membrane</location>
        <topology evidence="1">Multi-pass membrane protein</topology>
    </subcellularLocation>
</comment>
<gene>
    <name evidence="7" type="ORF">BLIN9172_00652</name>
</gene>
<evidence type="ECO:0000256" key="2">
    <source>
        <dbReference type="ARBA" id="ARBA00022692"/>
    </source>
</evidence>
<name>A0A2H1I1N1_BRELN</name>
<feature type="transmembrane region" description="Helical" evidence="6">
    <location>
        <begin position="251"/>
        <end position="274"/>
    </location>
</feature>
<feature type="transmembrane region" description="Helical" evidence="6">
    <location>
        <begin position="35"/>
        <end position="63"/>
    </location>
</feature>
<protein>
    <submittedName>
        <fullName evidence="7">Energy-coupling factor transporter transmembrane protein EcfT</fullName>
    </submittedName>
</protein>
<dbReference type="Proteomes" id="UP000234641">
    <property type="component" value="Unassembled WGS sequence"/>
</dbReference>
<dbReference type="CDD" id="cd16914">
    <property type="entry name" value="EcfT"/>
    <property type="match status" value="1"/>
</dbReference>
<organism evidence="7 8">
    <name type="scientific">Brevibacterium linens ATCC 9172</name>
    <dbReference type="NCBI Taxonomy" id="1255617"/>
    <lineage>
        <taxon>Bacteria</taxon>
        <taxon>Bacillati</taxon>
        <taxon>Actinomycetota</taxon>
        <taxon>Actinomycetes</taxon>
        <taxon>Micrococcales</taxon>
        <taxon>Brevibacteriaceae</taxon>
        <taxon>Brevibacterium</taxon>
    </lineage>
</organism>
<evidence type="ECO:0000313" key="8">
    <source>
        <dbReference type="Proteomes" id="UP000234641"/>
    </source>
</evidence>
<evidence type="ECO:0000256" key="6">
    <source>
        <dbReference type="SAM" id="Phobius"/>
    </source>
</evidence>
<keyword evidence="3 6" id="KW-1133">Transmembrane helix</keyword>
<evidence type="ECO:0000313" key="7">
    <source>
        <dbReference type="EMBL" id="SMX69129.1"/>
    </source>
</evidence>
<dbReference type="InterPro" id="IPR003339">
    <property type="entry name" value="ABC/ECF_trnsptr_transmembrane"/>
</dbReference>
<dbReference type="GO" id="GO:0005886">
    <property type="term" value="C:plasma membrane"/>
    <property type="evidence" value="ECO:0007669"/>
    <property type="project" value="UniProtKB-ARBA"/>
</dbReference>
<keyword evidence="4 6" id="KW-0472">Membrane</keyword>
<evidence type="ECO:0000256" key="1">
    <source>
        <dbReference type="ARBA" id="ARBA00004141"/>
    </source>
</evidence>
<dbReference type="GeneID" id="303221071"/>
<feature type="transmembrane region" description="Helical" evidence="6">
    <location>
        <begin position="75"/>
        <end position="99"/>
    </location>
</feature>
<reference evidence="7 8" key="1">
    <citation type="submission" date="2017-03" db="EMBL/GenBank/DDBJ databases">
        <authorList>
            <person name="Afonso C.L."/>
            <person name="Miller P.J."/>
            <person name="Scott M.A."/>
            <person name="Spackman E."/>
            <person name="Goraichik I."/>
            <person name="Dimitrov K.M."/>
            <person name="Suarez D.L."/>
            <person name="Swayne D.E."/>
        </authorList>
    </citation>
    <scope>NUCLEOTIDE SEQUENCE [LARGE SCALE GENOMIC DNA]</scope>
    <source>
        <strain evidence="7 8">ATCC 9172</strain>
    </source>
</reference>
<proteinExistence type="predicted"/>
<dbReference type="EMBL" id="FXYY01000003">
    <property type="protein sequence ID" value="SMX69129.1"/>
    <property type="molecule type" value="Genomic_DNA"/>
</dbReference>
<evidence type="ECO:0000256" key="4">
    <source>
        <dbReference type="ARBA" id="ARBA00023136"/>
    </source>
</evidence>